<evidence type="ECO:0000313" key="7">
    <source>
        <dbReference type="EMBL" id="KAF9519567.1"/>
    </source>
</evidence>
<evidence type="ECO:0000313" key="8">
    <source>
        <dbReference type="Proteomes" id="UP000886523"/>
    </source>
</evidence>
<dbReference type="Pfam" id="PF00441">
    <property type="entry name" value="Acyl-CoA_dh_1"/>
    <property type="match status" value="1"/>
</dbReference>
<dbReference type="PROSITE" id="PS00072">
    <property type="entry name" value="ACYL_COA_DH_1"/>
    <property type="match status" value="1"/>
</dbReference>
<evidence type="ECO:0000256" key="2">
    <source>
        <dbReference type="ARBA" id="ARBA00009347"/>
    </source>
</evidence>
<keyword evidence="3" id="KW-0285">Flavoprotein</keyword>
<feature type="domain" description="Cytochrome b5 heme-binding" evidence="6">
    <location>
        <begin position="2"/>
        <end position="81"/>
    </location>
</feature>
<evidence type="ECO:0000256" key="4">
    <source>
        <dbReference type="ARBA" id="ARBA00022827"/>
    </source>
</evidence>
<dbReference type="InterPro" id="IPR009075">
    <property type="entry name" value="AcylCo_DH/oxidase_C"/>
</dbReference>
<dbReference type="PANTHER" id="PTHR48083:SF28">
    <property type="entry name" value="ACYL-COA DEHYDROGENASE FAMILY PROTEIN (AFU_ORTHOLOGUE AFUA_6G10880)-RELATED"/>
    <property type="match status" value="1"/>
</dbReference>
<dbReference type="GO" id="GO:0003995">
    <property type="term" value="F:acyl-CoA dehydrogenase activity"/>
    <property type="evidence" value="ECO:0007669"/>
    <property type="project" value="InterPro"/>
</dbReference>
<comment type="similarity">
    <text evidence="2">Belongs to the acyl-CoA dehydrogenase family.</text>
</comment>
<keyword evidence="4" id="KW-0274">FAD</keyword>
<dbReference type="InterPro" id="IPR037069">
    <property type="entry name" value="AcylCoA_DH/ox_N_sf"/>
</dbReference>
<dbReference type="SUPFAM" id="SSF55856">
    <property type="entry name" value="Cytochrome b5-like heme/steroid binding domain"/>
    <property type="match status" value="1"/>
</dbReference>
<dbReference type="Gene3D" id="2.40.110.10">
    <property type="entry name" value="Butyryl-CoA Dehydrogenase, subunit A, domain 2"/>
    <property type="match status" value="1"/>
</dbReference>
<dbReference type="Pfam" id="PF02771">
    <property type="entry name" value="Acyl-CoA_dh_N"/>
    <property type="match status" value="1"/>
</dbReference>
<accession>A0A9P6B972</accession>
<comment type="caution">
    <text evidence="7">The sequence shown here is derived from an EMBL/GenBank/DDBJ whole genome shotgun (WGS) entry which is preliminary data.</text>
</comment>
<dbReference type="InterPro" id="IPR013786">
    <property type="entry name" value="AcylCoA_DH/ox_N"/>
</dbReference>
<sequence length="510" mass="56814">MSKVYSAEEVAKHNKEGDLWVIIDAKVFDLSKFANLHPGGRTVLLDEDIAGKDATTAFFGLHRHEVLLIPRYARLQIGTLRGSKEQIMAPKPGDLSGVPYGEPTWMTPGFYSPYYKESHRKLQVFMRKFVEEIVMPDAQDREEDGKRPSSYVVEESAKCNLHAMRLGPGKHLKGLTLAGGIVTPEEFDYFHELIITQELCRIGFRGYSDGMQGGMVIGLPPVLNFGRPELKAKIVPEVLSGKKFICLAISEAFAGSDVAGLKCTATKTPDGKHFIVNGTKKWITNGHFSDYFTVACRTDKGLTVFLIERGEGVETKQIKTSYSSAAGTAFITFENVKVPVENMLGPENGGLLVVLSNFNHERWVIAGSSARTQRLIVEECLKWGHQRYVFGKSLLEQPVIRAKLSKMIARVEAIQGWLENITYQMCHMNYNEQSNKLAGQIAFFKMYCTQTAQLTAEDATQVCPRTGMGRVIEHYHRTVPFDALLGGAEDVLGDLGVRQAMRNIPKNTKL</sequence>
<dbReference type="InterPro" id="IPR050741">
    <property type="entry name" value="Acyl-CoA_dehydrogenase"/>
</dbReference>
<evidence type="ECO:0000256" key="3">
    <source>
        <dbReference type="ARBA" id="ARBA00022630"/>
    </source>
</evidence>
<dbReference type="InterPro" id="IPR036400">
    <property type="entry name" value="Cyt_B5-like_heme/steroid_sf"/>
</dbReference>
<dbReference type="InterPro" id="IPR009100">
    <property type="entry name" value="AcylCoA_DH/oxidase_NM_dom_sf"/>
</dbReference>
<evidence type="ECO:0000256" key="5">
    <source>
        <dbReference type="ARBA" id="ARBA00023002"/>
    </source>
</evidence>
<proteinExistence type="inferred from homology"/>
<dbReference type="Gene3D" id="1.10.540.10">
    <property type="entry name" value="Acyl-CoA dehydrogenase/oxidase, N-terminal domain"/>
    <property type="match status" value="1"/>
</dbReference>
<dbReference type="EMBL" id="MU128917">
    <property type="protein sequence ID" value="KAF9519567.1"/>
    <property type="molecule type" value="Genomic_DNA"/>
</dbReference>
<keyword evidence="8" id="KW-1185">Reference proteome</keyword>
<organism evidence="7 8">
    <name type="scientific">Hydnum rufescens UP504</name>
    <dbReference type="NCBI Taxonomy" id="1448309"/>
    <lineage>
        <taxon>Eukaryota</taxon>
        <taxon>Fungi</taxon>
        <taxon>Dikarya</taxon>
        <taxon>Basidiomycota</taxon>
        <taxon>Agaricomycotina</taxon>
        <taxon>Agaricomycetes</taxon>
        <taxon>Cantharellales</taxon>
        <taxon>Hydnaceae</taxon>
        <taxon>Hydnum</taxon>
    </lineage>
</organism>
<dbReference type="Gene3D" id="3.10.120.10">
    <property type="entry name" value="Cytochrome b5-like heme/steroid binding domain"/>
    <property type="match status" value="1"/>
</dbReference>
<dbReference type="InterPro" id="IPR046373">
    <property type="entry name" value="Acyl-CoA_Oxase/DH_mid-dom_sf"/>
</dbReference>
<dbReference type="GO" id="GO:0005737">
    <property type="term" value="C:cytoplasm"/>
    <property type="evidence" value="ECO:0007669"/>
    <property type="project" value="TreeGrafter"/>
</dbReference>
<dbReference type="InterPro" id="IPR006089">
    <property type="entry name" value="Acyl-CoA_DH_CS"/>
</dbReference>
<name>A0A9P6B972_9AGAM</name>
<dbReference type="SUPFAM" id="SSF47203">
    <property type="entry name" value="Acyl-CoA dehydrogenase C-terminal domain-like"/>
    <property type="match status" value="1"/>
</dbReference>
<dbReference type="InterPro" id="IPR036250">
    <property type="entry name" value="AcylCo_DH-like_C"/>
</dbReference>
<dbReference type="PROSITE" id="PS50255">
    <property type="entry name" value="CYTOCHROME_B5_2"/>
    <property type="match status" value="1"/>
</dbReference>
<dbReference type="Proteomes" id="UP000886523">
    <property type="component" value="Unassembled WGS sequence"/>
</dbReference>
<dbReference type="GO" id="GO:0050660">
    <property type="term" value="F:flavin adenine dinucleotide binding"/>
    <property type="evidence" value="ECO:0007669"/>
    <property type="project" value="InterPro"/>
</dbReference>
<dbReference type="Pfam" id="PF00173">
    <property type="entry name" value="Cyt-b5"/>
    <property type="match status" value="1"/>
</dbReference>
<dbReference type="InterPro" id="IPR006091">
    <property type="entry name" value="Acyl-CoA_Oxase/DH_mid-dom"/>
</dbReference>
<dbReference type="Pfam" id="PF02770">
    <property type="entry name" value="Acyl-CoA_dh_M"/>
    <property type="match status" value="1"/>
</dbReference>
<gene>
    <name evidence="7" type="ORF">BS47DRAFT_1370728</name>
</gene>
<dbReference type="AlphaFoldDB" id="A0A9P6B972"/>
<protein>
    <recommendedName>
        <fullName evidence="6">Cytochrome b5 heme-binding domain-containing protein</fullName>
    </recommendedName>
</protein>
<dbReference type="InterPro" id="IPR001199">
    <property type="entry name" value="Cyt_B5-like_heme/steroid-bd"/>
</dbReference>
<dbReference type="OrthoDB" id="2588832at2759"/>
<dbReference type="GO" id="GO:0033539">
    <property type="term" value="P:fatty acid beta-oxidation using acyl-CoA dehydrogenase"/>
    <property type="evidence" value="ECO:0007669"/>
    <property type="project" value="TreeGrafter"/>
</dbReference>
<evidence type="ECO:0000259" key="6">
    <source>
        <dbReference type="PROSITE" id="PS50255"/>
    </source>
</evidence>
<dbReference type="SMART" id="SM01117">
    <property type="entry name" value="Cyt-b5"/>
    <property type="match status" value="1"/>
</dbReference>
<dbReference type="SUPFAM" id="SSF56645">
    <property type="entry name" value="Acyl-CoA dehydrogenase NM domain-like"/>
    <property type="match status" value="1"/>
</dbReference>
<evidence type="ECO:0000256" key="1">
    <source>
        <dbReference type="ARBA" id="ARBA00001974"/>
    </source>
</evidence>
<comment type="cofactor">
    <cofactor evidence="1">
        <name>FAD</name>
        <dbReference type="ChEBI" id="CHEBI:57692"/>
    </cofactor>
</comment>
<keyword evidence="5" id="KW-0560">Oxidoreductase</keyword>
<dbReference type="PANTHER" id="PTHR48083">
    <property type="entry name" value="MEDIUM-CHAIN SPECIFIC ACYL-COA DEHYDROGENASE, MITOCHONDRIAL-RELATED"/>
    <property type="match status" value="1"/>
</dbReference>
<dbReference type="Gene3D" id="1.20.140.10">
    <property type="entry name" value="Butyryl-CoA Dehydrogenase, subunit A, domain 3"/>
    <property type="match status" value="1"/>
</dbReference>
<reference evidence="7" key="1">
    <citation type="journal article" date="2020" name="Nat. Commun.">
        <title>Large-scale genome sequencing of mycorrhizal fungi provides insights into the early evolution of symbiotic traits.</title>
        <authorList>
            <person name="Miyauchi S."/>
            <person name="Kiss E."/>
            <person name="Kuo A."/>
            <person name="Drula E."/>
            <person name="Kohler A."/>
            <person name="Sanchez-Garcia M."/>
            <person name="Morin E."/>
            <person name="Andreopoulos B."/>
            <person name="Barry K.W."/>
            <person name="Bonito G."/>
            <person name="Buee M."/>
            <person name="Carver A."/>
            <person name="Chen C."/>
            <person name="Cichocki N."/>
            <person name="Clum A."/>
            <person name="Culley D."/>
            <person name="Crous P.W."/>
            <person name="Fauchery L."/>
            <person name="Girlanda M."/>
            <person name="Hayes R.D."/>
            <person name="Keri Z."/>
            <person name="LaButti K."/>
            <person name="Lipzen A."/>
            <person name="Lombard V."/>
            <person name="Magnuson J."/>
            <person name="Maillard F."/>
            <person name="Murat C."/>
            <person name="Nolan M."/>
            <person name="Ohm R.A."/>
            <person name="Pangilinan J."/>
            <person name="Pereira M.F."/>
            <person name="Perotto S."/>
            <person name="Peter M."/>
            <person name="Pfister S."/>
            <person name="Riley R."/>
            <person name="Sitrit Y."/>
            <person name="Stielow J.B."/>
            <person name="Szollosi G."/>
            <person name="Zifcakova L."/>
            <person name="Stursova M."/>
            <person name="Spatafora J.W."/>
            <person name="Tedersoo L."/>
            <person name="Vaario L.M."/>
            <person name="Yamada A."/>
            <person name="Yan M."/>
            <person name="Wang P."/>
            <person name="Xu J."/>
            <person name="Bruns T."/>
            <person name="Baldrian P."/>
            <person name="Vilgalys R."/>
            <person name="Dunand C."/>
            <person name="Henrissat B."/>
            <person name="Grigoriev I.V."/>
            <person name="Hibbett D."/>
            <person name="Nagy L.G."/>
            <person name="Martin F.M."/>
        </authorList>
    </citation>
    <scope>NUCLEOTIDE SEQUENCE</scope>
    <source>
        <strain evidence="7">UP504</strain>
    </source>
</reference>